<dbReference type="RefSeq" id="WP_184192559.1">
    <property type="nucleotide sequence ID" value="NZ_JACHGW010000001.1"/>
</dbReference>
<dbReference type="Proteomes" id="UP000520814">
    <property type="component" value="Unassembled WGS sequence"/>
</dbReference>
<keyword evidence="3" id="KW-1185">Reference proteome</keyword>
<name>A0A7W9SMJ9_ARMRO</name>
<dbReference type="EMBL" id="JACHGW010000001">
    <property type="protein sequence ID" value="MBB6048939.1"/>
    <property type="molecule type" value="Genomic_DNA"/>
</dbReference>
<feature type="region of interest" description="Disordered" evidence="1">
    <location>
        <begin position="28"/>
        <end position="53"/>
    </location>
</feature>
<dbReference type="AlphaFoldDB" id="A0A7W9SMJ9"/>
<proteinExistence type="predicted"/>
<evidence type="ECO:0000256" key="1">
    <source>
        <dbReference type="SAM" id="MobiDB-lite"/>
    </source>
</evidence>
<reference evidence="2 3" key="1">
    <citation type="submission" date="2020-08" db="EMBL/GenBank/DDBJ databases">
        <title>Genomic Encyclopedia of Type Strains, Phase IV (KMG-IV): sequencing the most valuable type-strain genomes for metagenomic binning, comparative biology and taxonomic classification.</title>
        <authorList>
            <person name="Goeker M."/>
        </authorList>
    </citation>
    <scope>NUCLEOTIDE SEQUENCE [LARGE SCALE GENOMIC DNA]</scope>
    <source>
        <strain evidence="2 3">DSM 23562</strain>
    </source>
</reference>
<protein>
    <submittedName>
        <fullName evidence="2">Uncharacterized protein</fullName>
    </submittedName>
</protein>
<evidence type="ECO:0000313" key="3">
    <source>
        <dbReference type="Proteomes" id="UP000520814"/>
    </source>
</evidence>
<feature type="compositionally biased region" description="Low complexity" evidence="1">
    <location>
        <begin position="44"/>
        <end position="53"/>
    </location>
</feature>
<sequence>MRKQETRVLKFKYRPPVEFLLLLTDPGSSPRQAVPAPQKPARTLLPPGLSSLSPDNVKQELTVVGEPGALAELEALQRLLDVKSKELTVTLTVGASQATAQTLNNEPVRLSVVTGGKPYTLEATPHLNGDGSISFAVRIFAVEDLVIINWGAAKERSTTAADGSGITTFRRVKAGEALAFKWGAEAVSLSGSLLPV</sequence>
<evidence type="ECO:0000313" key="2">
    <source>
        <dbReference type="EMBL" id="MBB6048939.1"/>
    </source>
</evidence>
<accession>A0A7W9SMJ9</accession>
<gene>
    <name evidence="2" type="ORF">HNQ39_000701</name>
</gene>
<organism evidence="2 3">
    <name type="scientific">Armatimonas rosea</name>
    <dbReference type="NCBI Taxonomy" id="685828"/>
    <lineage>
        <taxon>Bacteria</taxon>
        <taxon>Bacillati</taxon>
        <taxon>Armatimonadota</taxon>
        <taxon>Armatimonadia</taxon>
        <taxon>Armatimonadales</taxon>
        <taxon>Armatimonadaceae</taxon>
        <taxon>Armatimonas</taxon>
    </lineage>
</organism>
<comment type="caution">
    <text evidence="2">The sequence shown here is derived from an EMBL/GenBank/DDBJ whole genome shotgun (WGS) entry which is preliminary data.</text>
</comment>